<dbReference type="InterPro" id="IPR036291">
    <property type="entry name" value="NAD(P)-bd_dom_sf"/>
</dbReference>
<dbReference type="InterPro" id="IPR013149">
    <property type="entry name" value="ADH-like_C"/>
</dbReference>
<evidence type="ECO:0000313" key="4">
    <source>
        <dbReference type="EMBL" id="ADE53740.1"/>
    </source>
</evidence>
<dbReference type="HOGENOM" id="CLU_026673_11_0_0"/>
<dbReference type="InterPro" id="IPR011032">
    <property type="entry name" value="GroES-like_sf"/>
</dbReference>
<dbReference type="Proteomes" id="UP000000925">
    <property type="component" value="Chromosome"/>
</dbReference>
<protein>
    <submittedName>
        <fullName evidence="4">Alcohol dehydrogenase zinc-binding domain protein</fullName>
    </submittedName>
</protein>
<evidence type="ECO:0000259" key="3">
    <source>
        <dbReference type="Pfam" id="PF08240"/>
    </source>
</evidence>
<dbReference type="PANTHER" id="PTHR43401">
    <property type="entry name" value="L-THREONINE 3-DEHYDROGENASE"/>
    <property type="match status" value="1"/>
</dbReference>
<evidence type="ECO:0000256" key="1">
    <source>
        <dbReference type="ARBA" id="ARBA00023002"/>
    </source>
</evidence>
<dbReference type="STRING" id="583355.Caka_0716"/>
<dbReference type="AlphaFoldDB" id="D5EPK3"/>
<dbReference type="InterPro" id="IPR050129">
    <property type="entry name" value="Zn_alcohol_dh"/>
</dbReference>
<name>D5EPK3_CORAD</name>
<dbReference type="Gene3D" id="3.40.50.720">
    <property type="entry name" value="NAD(P)-binding Rossmann-like Domain"/>
    <property type="match status" value="1"/>
</dbReference>
<evidence type="ECO:0000313" key="5">
    <source>
        <dbReference type="Proteomes" id="UP000000925"/>
    </source>
</evidence>
<dbReference type="SUPFAM" id="SSF50129">
    <property type="entry name" value="GroES-like"/>
    <property type="match status" value="1"/>
</dbReference>
<dbReference type="OrthoDB" id="9770238at2"/>
<feature type="domain" description="Alcohol dehydrogenase-like C-terminal" evidence="2">
    <location>
        <begin position="172"/>
        <end position="299"/>
    </location>
</feature>
<dbReference type="Gene3D" id="3.90.180.10">
    <property type="entry name" value="Medium-chain alcohol dehydrogenases, catalytic domain"/>
    <property type="match status" value="1"/>
</dbReference>
<dbReference type="KEGG" id="caa:Caka_0716"/>
<accession>D5EPK3</accession>
<reference evidence="4 5" key="1">
    <citation type="journal article" date="2010" name="Stand. Genomic Sci.">
        <title>Complete genome sequence of Coraliomargarita akajimensis type strain (04OKA010-24).</title>
        <authorList>
            <person name="Mavromatis K."/>
            <person name="Abt B."/>
            <person name="Brambilla E."/>
            <person name="Lapidus A."/>
            <person name="Copeland A."/>
            <person name="Deshpande S."/>
            <person name="Nolan M."/>
            <person name="Lucas S."/>
            <person name="Tice H."/>
            <person name="Cheng J.F."/>
            <person name="Han C."/>
            <person name="Detter J.C."/>
            <person name="Woyke T."/>
            <person name="Goodwin L."/>
            <person name="Pitluck S."/>
            <person name="Held B."/>
            <person name="Brettin T."/>
            <person name="Tapia R."/>
            <person name="Ivanova N."/>
            <person name="Mikhailova N."/>
            <person name="Pati A."/>
            <person name="Liolios K."/>
            <person name="Chen A."/>
            <person name="Palaniappan K."/>
            <person name="Land M."/>
            <person name="Hauser L."/>
            <person name="Chang Y.J."/>
            <person name="Jeffries C.D."/>
            <person name="Rohde M."/>
            <person name="Goker M."/>
            <person name="Bristow J."/>
            <person name="Eisen J.A."/>
            <person name="Markowitz V."/>
            <person name="Hugenholtz P."/>
            <person name="Klenk H.P."/>
            <person name="Kyrpides N.C."/>
        </authorList>
    </citation>
    <scope>NUCLEOTIDE SEQUENCE [LARGE SCALE GENOMIC DNA]</scope>
    <source>
        <strain evidence="5">DSM 45221 / IAM 15411 / JCM 23193 / KCTC 12865</strain>
    </source>
</reference>
<sequence length="339" mass="36276">MKAISITEPNKAELVDIPAPAAPGAGEVLLKIEQVGYCGSDLTSFRGLNPMVTYPRIPGHEIGATIEQVGEGVPAEWTVGKKVLVSPYTSCGKCAACKQGRFNTCKSNQTMGVQRDGAMTEYVLVPHEKLFTSDKLTLEEMALVEPLTVGFHAVARGAVVQSDVVVVFGCGAIGLGAIAGASARHARVVAVDIDDEKLALAKRCGATDVINSMSENLHDRLQEMTDGEGPQVMIEAVGLPQTFRACVEEVCFAGRVVYIGYAKAAVDYETKYFVMKELDIRGSRNAMPDDFEAVITHLESGKFPTDAVITKTVPVEEAAEALAAWSDNPGEITKIHVKF</sequence>
<dbReference type="Pfam" id="PF00107">
    <property type="entry name" value="ADH_zinc_N"/>
    <property type="match status" value="1"/>
</dbReference>
<dbReference type="CDD" id="cd08261">
    <property type="entry name" value="Zn_ADH7"/>
    <property type="match status" value="1"/>
</dbReference>
<organism evidence="4 5">
    <name type="scientific">Coraliomargarita akajimensis (strain DSM 45221 / IAM 15411 / JCM 23193 / KCTC 12865 / 04OKA010-24)</name>
    <dbReference type="NCBI Taxonomy" id="583355"/>
    <lineage>
        <taxon>Bacteria</taxon>
        <taxon>Pseudomonadati</taxon>
        <taxon>Verrucomicrobiota</taxon>
        <taxon>Opitutia</taxon>
        <taxon>Puniceicoccales</taxon>
        <taxon>Coraliomargaritaceae</taxon>
        <taxon>Coraliomargarita</taxon>
    </lineage>
</organism>
<gene>
    <name evidence="4" type="ordered locus">Caka_0716</name>
</gene>
<dbReference type="PANTHER" id="PTHR43401:SF2">
    <property type="entry name" value="L-THREONINE 3-DEHYDROGENASE"/>
    <property type="match status" value="1"/>
</dbReference>
<evidence type="ECO:0000259" key="2">
    <source>
        <dbReference type="Pfam" id="PF00107"/>
    </source>
</evidence>
<dbReference type="EMBL" id="CP001998">
    <property type="protein sequence ID" value="ADE53740.1"/>
    <property type="molecule type" value="Genomic_DNA"/>
</dbReference>
<proteinExistence type="predicted"/>
<dbReference type="InterPro" id="IPR013154">
    <property type="entry name" value="ADH-like_N"/>
</dbReference>
<dbReference type="Pfam" id="PF08240">
    <property type="entry name" value="ADH_N"/>
    <property type="match status" value="1"/>
</dbReference>
<keyword evidence="1" id="KW-0560">Oxidoreductase</keyword>
<keyword evidence="5" id="KW-1185">Reference proteome</keyword>
<feature type="domain" description="Alcohol dehydrogenase-like N-terminal" evidence="3">
    <location>
        <begin position="24"/>
        <end position="131"/>
    </location>
</feature>
<dbReference type="RefSeq" id="WP_013042464.1">
    <property type="nucleotide sequence ID" value="NC_014008.1"/>
</dbReference>
<dbReference type="GO" id="GO:0016491">
    <property type="term" value="F:oxidoreductase activity"/>
    <property type="evidence" value="ECO:0007669"/>
    <property type="project" value="UniProtKB-KW"/>
</dbReference>
<dbReference type="eggNOG" id="COG1063">
    <property type="taxonomic scope" value="Bacteria"/>
</dbReference>
<dbReference type="SUPFAM" id="SSF51735">
    <property type="entry name" value="NAD(P)-binding Rossmann-fold domains"/>
    <property type="match status" value="1"/>
</dbReference>